<dbReference type="InterPro" id="IPR010918">
    <property type="entry name" value="PurM-like_C_dom"/>
</dbReference>
<dbReference type="SUPFAM" id="SSF56042">
    <property type="entry name" value="PurM C-terminal domain-like"/>
    <property type="match status" value="1"/>
</dbReference>
<dbReference type="HAMAP" id="MF_00097">
    <property type="entry name" value="TMP_synthase"/>
    <property type="match status" value="1"/>
</dbReference>
<dbReference type="Gene3D" id="3.20.20.70">
    <property type="entry name" value="Aldolase class I"/>
    <property type="match status" value="1"/>
</dbReference>
<feature type="binding site" evidence="9">
    <location>
        <position position="96"/>
    </location>
    <ligand>
        <name>Mg(2+)</name>
        <dbReference type="ChEBI" id="CHEBI:18420"/>
    </ligand>
</feature>
<dbReference type="EC" id="2.5.1.3" evidence="9"/>
<dbReference type="Gene3D" id="3.30.1330.10">
    <property type="entry name" value="PurM-like, N-terminal domain"/>
    <property type="match status" value="1"/>
</dbReference>
<feature type="binding site" evidence="10">
    <location>
        <position position="496"/>
    </location>
    <ligand>
        <name>Mg(2+)</name>
        <dbReference type="ChEBI" id="CHEBI:18420"/>
        <label>3</label>
    </ligand>
</feature>
<dbReference type="GO" id="GO:0005524">
    <property type="term" value="F:ATP binding"/>
    <property type="evidence" value="ECO:0007669"/>
    <property type="project" value="UniProtKB-UniRule"/>
</dbReference>
<evidence type="ECO:0000256" key="4">
    <source>
        <dbReference type="ARBA" id="ARBA00022842"/>
    </source>
</evidence>
<evidence type="ECO:0000256" key="1">
    <source>
        <dbReference type="ARBA" id="ARBA00005165"/>
    </source>
</evidence>
<evidence type="ECO:0000256" key="8">
    <source>
        <dbReference type="ARBA" id="ARBA00047883"/>
    </source>
</evidence>
<evidence type="ECO:0000313" key="17">
    <source>
        <dbReference type="Proteomes" id="UP000294813"/>
    </source>
</evidence>
<keyword evidence="10" id="KW-0067">ATP-binding</keyword>
<feature type="binding site" evidence="10">
    <location>
        <begin position="393"/>
        <end position="394"/>
    </location>
    <ligand>
        <name>ATP</name>
        <dbReference type="ChEBI" id="CHEBI:30616"/>
    </ligand>
</feature>
<keyword evidence="10 16" id="KW-0418">Kinase</keyword>
<dbReference type="SUPFAM" id="SSF55326">
    <property type="entry name" value="PurM N-terminal domain-like"/>
    <property type="match status" value="1"/>
</dbReference>
<dbReference type="OrthoDB" id="9802811at2"/>
<feature type="binding site" evidence="10">
    <location>
        <position position="549"/>
    </location>
    <ligand>
        <name>substrate</name>
    </ligand>
</feature>
<evidence type="ECO:0000256" key="3">
    <source>
        <dbReference type="ARBA" id="ARBA00022723"/>
    </source>
</evidence>
<feature type="binding site" evidence="10">
    <location>
        <position position="316"/>
    </location>
    <ligand>
        <name>Mg(2+)</name>
        <dbReference type="ChEBI" id="CHEBI:18420"/>
        <label>1</label>
    </ligand>
</feature>
<feature type="binding site" evidence="10">
    <location>
        <position position="418"/>
    </location>
    <ligand>
        <name>ATP</name>
        <dbReference type="ChEBI" id="CHEBI:30616"/>
    </ligand>
</feature>
<feature type="binding site" evidence="10">
    <location>
        <position position="346"/>
    </location>
    <ligand>
        <name>Mg(2+)</name>
        <dbReference type="ChEBI" id="CHEBI:18420"/>
        <label>4</label>
    </ligand>
</feature>
<feature type="binding site" evidence="10">
    <location>
        <position position="317"/>
    </location>
    <ligand>
        <name>Mg(2+)</name>
        <dbReference type="ChEBI" id="CHEBI:18420"/>
        <label>2</label>
    </ligand>
</feature>
<dbReference type="Gene3D" id="3.90.650.10">
    <property type="entry name" value="PurM-like C-terminal domain"/>
    <property type="match status" value="1"/>
</dbReference>
<dbReference type="Pfam" id="PF02581">
    <property type="entry name" value="TMP-TENI"/>
    <property type="match status" value="1"/>
</dbReference>
<comment type="cofactor">
    <cofactor evidence="9">
        <name>Mg(2+)</name>
        <dbReference type="ChEBI" id="CHEBI:18420"/>
    </cofactor>
    <text evidence="9">Binds 1 Mg(2+) ion per subunit.</text>
</comment>
<dbReference type="EMBL" id="SLXT01000001">
    <property type="protein sequence ID" value="TCP68939.1"/>
    <property type="molecule type" value="Genomic_DNA"/>
</dbReference>
<name>A0A4R2S0J6_9FIRM</name>
<feature type="binding site" evidence="9">
    <location>
        <position position="76"/>
    </location>
    <ligand>
        <name>4-amino-2-methyl-5-(diphosphooxymethyl)pyrimidine</name>
        <dbReference type="ChEBI" id="CHEBI:57841"/>
    </ligand>
</feature>
<dbReference type="PANTHER" id="PTHR30270">
    <property type="entry name" value="THIAMINE-MONOPHOSPHATE KINASE"/>
    <property type="match status" value="1"/>
</dbReference>
<keyword evidence="10" id="KW-0547">Nucleotide-binding</keyword>
<feature type="binding site" evidence="10">
    <location>
        <position position="324"/>
    </location>
    <ligand>
        <name>substrate</name>
    </ligand>
</feature>
<dbReference type="InterPro" id="IPR036676">
    <property type="entry name" value="PurM-like_C_sf"/>
</dbReference>
<dbReference type="GO" id="GO:0009229">
    <property type="term" value="P:thiamine diphosphate biosynthetic process"/>
    <property type="evidence" value="ECO:0007669"/>
    <property type="project" value="UniProtKB-UniRule"/>
</dbReference>
<evidence type="ECO:0000256" key="6">
    <source>
        <dbReference type="ARBA" id="ARBA00047334"/>
    </source>
</evidence>
<dbReference type="Proteomes" id="UP000294813">
    <property type="component" value="Unassembled WGS sequence"/>
</dbReference>
<comment type="pathway">
    <text evidence="1 9 12">Cofactor biosynthesis; thiamine diphosphate biosynthesis; thiamine phosphate from 4-amino-2-methyl-5-diphosphomethylpyrimidine and 4-methyl-5-(2-phosphoethyl)-thiazole: step 1/1.</text>
</comment>
<comment type="function">
    <text evidence="10">Catalyzes the ATP-dependent phosphorylation of thiamine-monophosphate (TMP) to form thiamine-pyrophosphate (TPP), the active form of vitamin B1.</text>
</comment>
<dbReference type="HAMAP" id="MF_02128">
    <property type="entry name" value="TMP_kinase"/>
    <property type="match status" value="1"/>
</dbReference>
<evidence type="ECO:0000256" key="12">
    <source>
        <dbReference type="RuleBase" id="RU004253"/>
    </source>
</evidence>
<feature type="binding site" evidence="10">
    <location>
        <position position="394"/>
    </location>
    <ligand>
        <name>Mg(2+)</name>
        <dbReference type="ChEBI" id="CHEBI:18420"/>
        <label>1</label>
    </ligand>
</feature>
<dbReference type="UniPathway" id="UPA00060">
    <property type="reaction ID" value="UER00141"/>
</dbReference>
<feature type="binding site" evidence="10">
    <location>
        <position position="499"/>
    </location>
    <ligand>
        <name>Mg(2+)</name>
        <dbReference type="ChEBI" id="CHEBI:18420"/>
        <label>5</label>
    </ligand>
</feature>
<dbReference type="GO" id="GO:0004789">
    <property type="term" value="F:thiamine-phosphate diphosphorylase activity"/>
    <property type="evidence" value="ECO:0007669"/>
    <property type="project" value="UniProtKB-UniRule"/>
</dbReference>
<feature type="binding site" evidence="9">
    <location>
        <position position="115"/>
    </location>
    <ligand>
        <name>4-amino-2-methyl-5-(diphosphooxymethyl)pyrimidine</name>
        <dbReference type="ChEBI" id="CHEBI:57841"/>
    </ligand>
</feature>
<evidence type="ECO:0000313" key="16">
    <source>
        <dbReference type="EMBL" id="TCP68939.1"/>
    </source>
</evidence>
<feature type="domain" description="Thiamine phosphate synthase/TenI" evidence="14">
    <location>
        <begin position="15"/>
        <end position="194"/>
    </location>
</feature>
<comment type="catalytic activity">
    <reaction evidence="6 9 11">
        <text>4-methyl-5-(2-phosphooxyethyl)-thiazole + 4-amino-2-methyl-5-(diphosphooxymethyl)pyrimidine + H(+) = thiamine phosphate + diphosphate</text>
        <dbReference type="Rhea" id="RHEA:22328"/>
        <dbReference type="ChEBI" id="CHEBI:15378"/>
        <dbReference type="ChEBI" id="CHEBI:33019"/>
        <dbReference type="ChEBI" id="CHEBI:37575"/>
        <dbReference type="ChEBI" id="CHEBI:57841"/>
        <dbReference type="ChEBI" id="CHEBI:58296"/>
        <dbReference type="EC" id="2.5.1.3"/>
    </reaction>
</comment>
<keyword evidence="2 9" id="KW-0808">Transferase</keyword>
<organism evidence="16 17">
    <name type="scientific">Heliophilum fasciatum</name>
    <dbReference type="NCBI Taxonomy" id="35700"/>
    <lineage>
        <taxon>Bacteria</taxon>
        <taxon>Bacillati</taxon>
        <taxon>Bacillota</taxon>
        <taxon>Clostridia</taxon>
        <taxon>Eubacteriales</taxon>
        <taxon>Heliobacteriaceae</taxon>
        <taxon>Heliophilum</taxon>
    </lineage>
</organism>
<feature type="binding site" evidence="9">
    <location>
        <position position="144"/>
    </location>
    <ligand>
        <name>4-amino-2-methyl-5-(diphosphooxymethyl)pyrimidine</name>
        <dbReference type="ChEBI" id="CHEBI:57841"/>
    </ligand>
</feature>
<evidence type="ECO:0000256" key="2">
    <source>
        <dbReference type="ARBA" id="ARBA00022679"/>
    </source>
</evidence>
<dbReference type="InterPro" id="IPR013785">
    <property type="entry name" value="Aldolase_TIM"/>
</dbReference>
<feature type="binding site" evidence="10">
    <location>
        <position position="300"/>
    </location>
    <ligand>
        <name>Mg(2+)</name>
        <dbReference type="ChEBI" id="CHEBI:18420"/>
        <label>3</label>
    </ligand>
</feature>
<feature type="binding site" evidence="10">
    <location>
        <position position="315"/>
    </location>
    <ligand>
        <name>Mg(2+)</name>
        <dbReference type="ChEBI" id="CHEBI:18420"/>
        <label>4</label>
    </ligand>
</feature>
<dbReference type="Pfam" id="PF00586">
    <property type="entry name" value="AIRS"/>
    <property type="match status" value="1"/>
</dbReference>
<dbReference type="InterPro" id="IPR036921">
    <property type="entry name" value="PurM-like_N_sf"/>
</dbReference>
<dbReference type="AlphaFoldDB" id="A0A4R2S0J6"/>
<comment type="caution">
    <text evidence="16">The sequence shown here is derived from an EMBL/GenBank/DDBJ whole genome shotgun (WGS) entry which is preliminary data.</text>
</comment>
<comment type="catalytic activity">
    <reaction evidence="7 9 11">
        <text>2-(2-carboxy-4-methylthiazol-5-yl)ethyl phosphate + 4-amino-2-methyl-5-(diphosphooxymethyl)pyrimidine + 2 H(+) = thiamine phosphate + CO2 + diphosphate</text>
        <dbReference type="Rhea" id="RHEA:47848"/>
        <dbReference type="ChEBI" id="CHEBI:15378"/>
        <dbReference type="ChEBI" id="CHEBI:16526"/>
        <dbReference type="ChEBI" id="CHEBI:33019"/>
        <dbReference type="ChEBI" id="CHEBI:37575"/>
        <dbReference type="ChEBI" id="CHEBI:57841"/>
        <dbReference type="ChEBI" id="CHEBI:62890"/>
        <dbReference type="EC" id="2.5.1.3"/>
    </reaction>
</comment>
<feature type="binding site" evidence="10">
    <location>
        <position position="498"/>
    </location>
    <ligand>
        <name>ATP</name>
        <dbReference type="ChEBI" id="CHEBI:30616"/>
    </ligand>
</feature>
<evidence type="ECO:0000256" key="5">
    <source>
        <dbReference type="ARBA" id="ARBA00022977"/>
    </source>
</evidence>
<feature type="binding site" evidence="9">
    <location>
        <begin position="191"/>
        <end position="192"/>
    </location>
    <ligand>
        <name>2-[(2R,5Z)-2-carboxy-4-methylthiazol-5(2H)-ylidene]ethyl phosphate</name>
        <dbReference type="ChEBI" id="CHEBI:62899"/>
    </ligand>
</feature>
<dbReference type="GO" id="GO:0009030">
    <property type="term" value="F:thiamine-phosphate kinase activity"/>
    <property type="evidence" value="ECO:0007669"/>
    <property type="project" value="UniProtKB-UniRule"/>
</dbReference>
<evidence type="ECO:0000259" key="13">
    <source>
        <dbReference type="Pfam" id="PF00586"/>
    </source>
</evidence>
<dbReference type="InterPro" id="IPR016188">
    <property type="entry name" value="PurM-like_N"/>
</dbReference>
<feature type="binding site" evidence="10">
    <location>
        <position position="317"/>
    </location>
    <ligand>
        <name>Mg(2+)</name>
        <dbReference type="ChEBI" id="CHEBI:18420"/>
        <label>1</label>
    </ligand>
</feature>
<feature type="binding site" evidence="10">
    <location>
        <position position="610"/>
    </location>
    <ligand>
        <name>substrate</name>
    </ligand>
</feature>
<dbReference type="InterPro" id="IPR006283">
    <property type="entry name" value="ThiL-like"/>
</dbReference>
<feature type="binding site" evidence="10">
    <location>
        <position position="346"/>
    </location>
    <ligand>
        <name>Mg(2+)</name>
        <dbReference type="ChEBI" id="CHEBI:18420"/>
        <label>3</label>
    </ligand>
</feature>
<keyword evidence="4 9" id="KW-0460">Magnesium</keyword>
<feature type="binding site" evidence="10">
    <location>
        <position position="346"/>
    </location>
    <ligand>
        <name>Mg(2+)</name>
        <dbReference type="ChEBI" id="CHEBI:18420"/>
        <label>2</label>
    </ligand>
</feature>
<comment type="catalytic activity">
    <reaction evidence="8 9 11">
        <text>2-[(2R,5Z)-2-carboxy-4-methylthiazol-5(2H)-ylidene]ethyl phosphate + 4-amino-2-methyl-5-(diphosphooxymethyl)pyrimidine + 2 H(+) = thiamine phosphate + CO2 + diphosphate</text>
        <dbReference type="Rhea" id="RHEA:47844"/>
        <dbReference type="ChEBI" id="CHEBI:15378"/>
        <dbReference type="ChEBI" id="CHEBI:16526"/>
        <dbReference type="ChEBI" id="CHEBI:33019"/>
        <dbReference type="ChEBI" id="CHEBI:37575"/>
        <dbReference type="ChEBI" id="CHEBI:57841"/>
        <dbReference type="ChEBI" id="CHEBI:62899"/>
        <dbReference type="EC" id="2.5.1.3"/>
    </reaction>
</comment>
<feature type="binding site" evidence="10">
    <location>
        <position position="376"/>
    </location>
    <ligand>
        <name>ATP</name>
        <dbReference type="ChEBI" id="CHEBI:30616"/>
    </ligand>
</feature>
<dbReference type="InterPro" id="IPR022998">
    <property type="entry name" value="ThiamineP_synth_TenI"/>
</dbReference>
<dbReference type="FunFam" id="3.20.20.70:FF:000096">
    <property type="entry name" value="Thiamine-phosphate synthase"/>
    <property type="match status" value="1"/>
</dbReference>
<comment type="similarity">
    <text evidence="9 11">Belongs to the thiamine-phosphate synthase family.</text>
</comment>
<proteinExistence type="inferred from homology"/>
<comment type="function">
    <text evidence="9">Condenses 4-methyl-5-(beta-hydroxyethyl)thiazole monophosphate (THZ-P) and 2-methyl-4-amino-5-hydroxymethyl pyrimidine pyrophosphate (HMP-PP) to form thiamine monophosphate (TMP).</text>
</comment>
<evidence type="ECO:0000259" key="15">
    <source>
        <dbReference type="Pfam" id="PF02769"/>
    </source>
</evidence>
<reference evidence="16 17" key="1">
    <citation type="submission" date="2019-03" db="EMBL/GenBank/DDBJ databases">
        <title>Genomic Encyclopedia of Type Strains, Phase IV (KMG-IV): sequencing the most valuable type-strain genomes for metagenomic binning, comparative biology and taxonomic classification.</title>
        <authorList>
            <person name="Goeker M."/>
        </authorList>
    </citation>
    <scope>NUCLEOTIDE SEQUENCE [LARGE SCALE GENOMIC DNA]</scope>
    <source>
        <strain evidence="16 17">DSM 11170</strain>
    </source>
</reference>
<keyword evidence="17" id="KW-1185">Reference proteome</keyword>
<dbReference type="CDD" id="cd02194">
    <property type="entry name" value="ThiL"/>
    <property type="match status" value="1"/>
</dbReference>
<feature type="domain" description="PurM-like N-terminal" evidence="13">
    <location>
        <begin position="298"/>
        <end position="411"/>
    </location>
</feature>
<dbReference type="NCBIfam" id="TIGR01379">
    <property type="entry name" value="thiL"/>
    <property type="match status" value="1"/>
</dbReference>
<feature type="binding site" evidence="9">
    <location>
        <begin position="141"/>
        <end position="143"/>
    </location>
    <ligand>
        <name>2-[(2R,5Z)-2-carboxy-4-methylthiazol-5(2H)-ylidene]ethyl phosphate</name>
        <dbReference type="ChEBI" id="CHEBI:62899"/>
    </ligand>
</feature>
<feature type="domain" description="PurM-like C-terminal" evidence="15">
    <location>
        <begin position="422"/>
        <end position="587"/>
    </location>
</feature>
<evidence type="ECO:0000256" key="9">
    <source>
        <dbReference type="HAMAP-Rule" id="MF_00097"/>
    </source>
</evidence>
<comment type="pathway">
    <text evidence="10">Cofactor biosynthesis; thiamine diphosphate biosynthesis; thiamine diphosphate from thiamine phosphate: step 1/1.</text>
</comment>
<dbReference type="CDD" id="cd00564">
    <property type="entry name" value="TMP_TenI"/>
    <property type="match status" value="1"/>
</dbReference>
<dbReference type="NCBIfam" id="TIGR00693">
    <property type="entry name" value="thiE"/>
    <property type="match status" value="1"/>
</dbReference>
<evidence type="ECO:0000256" key="10">
    <source>
        <dbReference type="HAMAP-Rule" id="MF_02128"/>
    </source>
</evidence>
<sequence length="615" mass="65052">MKKPIFWPQRLPWTYLVTDRALCQGRPLTMIVEQALRGGVKVVQYREKTLPTREMIAEASQLKDLCERYGALFVVNDRIDVALAVAAPAIHLGQEDMPIKHARAILGDDVLIGISASSVEEAQIAERDGADYIGASAVFATPTKEEAPALGLAGLKAICQAVSVPVVAIGGLHLGNVSDVIEAGSAGVAVVSAIMAASDPEAAAQALVQQLEAYRYQEESQETLAVTEETNGSVTRTPLSAVGEFGLIARLQEAWEKGGRESTEGAIQGETLEANSHDDGAFQWFPSSPLWGLRLGIGDDAAVLDFPAGKRCLVTTDMLVEDVHFIWHPERIHLLGRKALAVNISDIAAMGGRPGWAFLSIGVPPHAAVEEVEELYAGMGAVAADYGVLLSGGDTICADKWILNITLIGVAKGEPITRGGGRPGDFILVTGTVGDSAIGLQELLRPHHEFPELAETSGVFFRDDASFLLARHFDPTPRVPEALLLAAHGGVTAMMDVSDGISSEVHHLCRASRCGAQIDLTALPISPAAQRWSQAKGESVLPFALTGGEDYELIFTASPAAVPGLMASIQAQTGTTVTVIGQLTEPEAGITAVHPDIDGGAPNYLPAKGFNHFLE</sequence>
<gene>
    <name evidence="9" type="primary">thiE</name>
    <name evidence="10" type="synonym">thiL</name>
    <name evidence="16" type="ORF">EDD73_101105</name>
</gene>
<dbReference type="InterPro" id="IPR036206">
    <property type="entry name" value="ThiamineP_synth_sf"/>
</dbReference>
<comment type="miscellaneous">
    <text evidence="10">Reaction mechanism of ThiL seems to utilize a direct, inline transfer of the gamma-phosphate of ATP to TMP rather than a phosphorylated enzyme intermediate.</text>
</comment>
<dbReference type="EC" id="2.7.4.16" evidence="10"/>
<dbReference type="Pfam" id="PF02769">
    <property type="entry name" value="AIRS_C"/>
    <property type="match status" value="1"/>
</dbReference>
<dbReference type="GO" id="GO:0009228">
    <property type="term" value="P:thiamine biosynthetic process"/>
    <property type="evidence" value="ECO:0007669"/>
    <property type="project" value="UniProtKB-KW"/>
</dbReference>
<feature type="binding site" evidence="10">
    <location>
        <position position="300"/>
    </location>
    <ligand>
        <name>Mg(2+)</name>
        <dbReference type="ChEBI" id="CHEBI:18420"/>
        <label>4</label>
    </ligand>
</feature>
<dbReference type="GO" id="GO:0000287">
    <property type="term" value="F:magnesium ion binding"/>
    <property type="evidence" value="ECO:0007669"/>
    <property type="project" value="UniProtKB-UniRule"/>
</dbReference>
<protein>
    <recommendedName>
        <fullName evidence="9 10">Multifunctional fusion protein</fullName>
    </recommendedName>
    <domain>
        <recommendedName>
            <fullName evidence="9">Thiamine-phosphate synthase</fullName>
            <shortName evidence="9">TP synthase</shortName>
            <shortName evidence="9">TPS</shortName>
            <ecNumber evidence="9">2.5.1.3</ecNumber>
        </recommendedName>
        <alternativeName>
            <fullName evidence="9">Thiamine-phosphate pyrophosphorylase</fullName>
            <shortName evidence="9">TMP pyrophosphorylase</shortName>
            <shortName evidence="9">TMP-PPase</shortName>
        </alternativeName>
    </domain>
    <domain>
        <recommendedName>
            <fullName evidence="10">Thiamine-monophosphate kinase</fullName>
            <shortName evidence="10">TMP kinase</shortName>
            <shortName evidence="10">Thiamine-phosphate kinase</shortName>
            <ecNumber evidence="10">2.7.4.16</ecNumber>
        </recommendedName>
    </domain>
</protein>
<evidence type="ECO:0000256" key="7">
    <source>
        <dbReference type="ARBA" id="ARBA00047851"/>
    </source>
</evidence>
<accession>A0A4R2S0J6</accession>
<comment type="catalytic activity">
    <reaction evidence="10">
        <text>thiamine phosphate + ATP = thiamine diphosphate + ADP</text>
        <dbReference type="Rhea" id="RHEA:15913"/>
        <dbReference type="ChEBI" id="CHEBI:30616"/>
        <dbReference type="ChEBI" id="CHEBI:37575"/>
        <dbReference type="ChEBI" id="CHEBI:58937"/>
        <dbReference type="ChEBI" id="CHEBI:456216"/>
        <dbReference type="EC" id="2.7.4.16"/>
    </reaction>
</comment>
<feature type="binding site" evidence="9">
    <location>
        <position position="171"/>
    </location>
    <ligand>
        <name>2-[(2R,5Z)-2-carboxy-4-methylthiazol-5(2H)-ylidene]ethyl phosphate</name>
        <dbReference type="ChEBI" id="CHEBI:62899"/>
    </ligand>
</feature>
<dbReference type="InterPro" id="IPR034291">
    <property type="entry name" value="TMP_synthase"/>
</dbReference>
<evidence type="ECO:0000259" key="14">
    <source>
        <dbReference type="Pfam" id="PF02581"/>
    </source>
</evidence>
<dbReference type="RefSeq" id="WP_131917722.1">
    <property type="nucleotide sequence ID" value="NZ_JAOQNU010000001.1"/>
</dbReference>
<evidence type="ECO:0000256" key="11">
    <source>
        <dbReference type="RuleBase" id="RU003826"/>
    </source>
</evidence>
<comment type="similarity">
    <text evidence="10">Belongs to the thiamine-monophosphate kinase family.</text>
</comment>
<dbReference type="PANTHER" id="PTHR30270:SF0">
    <property type="entry name" value="THIAMINE-MONOPHOSPHATE KINASE"/>
    <property type="match status" value="1"/>
</dbReference>
<keyword evidence="3 9" id="KW-0479">Metal-binding</keyword>
<feature type="binding site" evidence="9">
    <location>
        <begin position="44"/>
        <end position="48"/>
    </location>
    <ligand>
        <name>4-amino-2-methyl-5-(diphosphooxymethyl)pyrimidine</name>
        <dbReference type="ChEBI" id="CHEBI:57841"/>
    </ligand>
</feature>
<dbReference type="SUPFAM" id="SSF51391">
    <property type="entry name" value="Thiamin phosphate synthase"/>
    <property type="match status" value="1"/>
</dbReference>
<feature type="binding site" evidence="9">
    <location>
        <position position="77"/>
    </location>
    <ligand>
        <name>Mg(2+)</name>
        <dbReference type="ChEBI" id="CHEBI:18420"/>
    </ligand>
</feature>
<keyword evidence="5 9" id="KW-0784">Thiamine biosynthesis</keyword>